<feature type="signal peptide" evidence="1">
    <location>
        <begin position="1"/>
        <end position="25"/>
    </location>
</feature>
<sequence>MSATTGPSGSWLFLIMQTLGTAVKAASKEPTVLVTMLAACVLCYDLDGGDAFASFLHMILSECCRLYEFDAGSRTWHTDLAVVLHITEKLSPQETIIAVMGATAYVGFWSCLRSLVVHGVTSRERKIYLILITLQCIAALELWSELQTQIENHEDAELQRRLDFLMSPRTRGDIAATGAGCDGLGKMLQVASTMALQLPIAALTVLVLHLMDSEICATVLAIPIALMWMSKDAQLEKQVRESPARRGKRVRFLVEPML</sequence>
<proteinExistence type="predicted"/>
<evidence type="ECO:0000256" key="1">
    <source>
        <dbReference type="SAM" id="SignalP"/>
    </source>
</evidence>
<name>A0A166B851_EXIGL</name>
<keyword evidence="1" id="KW-0732">Signal</keyword>
<accession>A0A166B851</accession>
<protein>
    <recommendedName>
        <fullName evidence="4">ABC transmembrane type-1 domain-containing protein</fullName>
    </recommendedName>
</protein>
<dbReference type="EMBL" id="KV425915">
    <property type="protein sequence ID" value="KZV98789.1"/>
    <property type="molecule type" value="Genomic_DNA"/>
</dbReference>
<organism evidence="2 3">
    <name type="scientific">Exidia glandulosa HHB12029</name>
    <dbReference type="NCBI Taxonomy" id="1314781"/>
    <lineage>
        <taxon>Eukaryota</taxon>
        <taxon>Fungi</taxon>
        <taxon>Dikarya</taxon>
        <taxon>Basidiomycota</taxon>
        <taxon>Agaricomycotina</taxon>
        <taxon>Agaricomycetes</taxon>
        <taxon>Auriculariales</taxon>
        <taxon>Exidiaceae</taxon>
        <taxon>Exidia</taxon>
    </lineage>
</organism>
<dbReference type="AlphaFoldDB" id="A0A166B851"/>
<feature type="non-terminal residue" evidence="2">
    <location>
        <position position="258"/>
    </location>
</feature>
<keyword evidence="3" id="KW-1185">Reference proteome</keyword>
<reference evidence="2 3" key="1">
    <citation type="journal article" date="2016" name="Mol. Biol. Evol.">
        <title>Comparative Genomics of Early-Diverging Mushroom-Forming Fungi Provides Insights into the Origins of Lignocellulose Decay Capabilities.</title>
        <authorList>
            <person name="Nagy L.G."/>
            <person name="Riley R."/>
            <person name="Tritt A."/>
            <person name="Adam C."/>
            <person name="Daum C."/>
            <person name="Floudas D."/>
            <person name="Sun H."/>
            <person name="Yadav J.S."/>
            <person name="Pangilinan J."/>
            <person name="Larsson K.H."/>
            <person name="Matsuura K."/>
            <person name="Barry K."/>
            <person name="Labutti K."/>
            <person name="Kuo R."/>
            <person name="Ohm R.A."/>
            <person name="Bhattacharya S.S."/>
            <person name="Shirouzu T."/>
            <person name="Yoshinaga Y."/>
            <person name="Martin F.M."/>
            <person name="Grigoriev I.V."/>
            <person name="Hibbett D.S."/>
        </authorList>
    </citation>
    <scope>NUCLEOTIDE SEQUENCE [LARGE SCALE GENOMIC DNA]</scope>
    <source>
        <strain evidence="2 3">HHB12029</strain>
    </source>
</reference>
<evidence type="ECO:0000313" key="2">
    <source>
        <dbReference type="EMBL" id="KZV98789.1"/>
    </source>
</evidence>
<gene>
    <name evidence="2" type="ORF">EXIGLDRAFT_727107</name>
</gene>
<dbReference type="Proteomes" id="UP000077266">
    <property type="component" value="Unassembled WGS sequence"/>
</dbReference>
<evidence type="ECO:0008006" key="4">
    <source>
        <dbReference type="Google" id="ProtNLM"/>
    </source>
</evidence>
<evidence type="ECO:0000313" key="3">
    <source>
        <dbReference type="Proteomes" id="UP000077266"/>
    </source>
</evidence>
<feature type="chain" id="PRO_5007871098" description="ABC transmembrane type-1 domain-containing protein" evidence="1">
    <location>
        <begin position="26"/>
        <end position="258"/>
    </location>
</feature>
<dbReference type="InParanoid" id="A0A166B851"/>